<dbReference type="EMBL" id="JAUOPG010000006">
    <property type="protein sequence ID" value="MDO6454034.1"/>
    <property type="molecule type" value="Genomic_DNA"/>
</dbReference>
<accession>A0AAW7XIE9</accession>
<dbReference type="InterPro" id="IPR046170">
    <property type="entry name" value="DUF6172"/>
</dbReference>
<dbReference type="Proteomes" id="UP001169862">
    <property type="component" value="Unassembled WGS sequence"/>
</dbReference>
<proteinExistence type="predicted"/>
<protein>
    <submittedName>
        <fullName evidence="1">DUF6172 family protein</fullName>
    </submittedName>
</protein>
<dbReference type="RefSeq" id="WP_075172027.1">
    <property type="nucleotide sequence ID" value="NZ_CAXHZV010000009.1"/>
</dbReference>
<name>A0AAW7XIE9_9GAMM</name>
<dbReference type="Pfam" id="PF19669">
    <property type="entry name" value="DUF6172"/>
    <property type="match status" value="1"/>
</dbReference>
<comment type="caution">
    <text evidence="1">The sequence shown here is derived from an EMBL/GenBank/DDBJ whole genome shotgun (WGS) entry which is preliminary data.</text>
</comment>
<evidence type="ECO:0000313" key="2">
    <source>
        <dbReference type="Proteomes" id="UP001169862"/>
    </source>
</evidence>
<dbReference type="AlphaFoldDB" id="A0AAW7XIE9"/>
<evidence type="ECO:0000313" key="1">
    <source>
        <dbReference type="EMBL" id="MDO6454034.1"/>
    </source>
</evidence>
<reference evidence="1" key="1">
    <citation type="submission" date="2023-07" db="EMBL/GenBank/DDBJ databases">
        <title>Genome content predicts the carbon catabolic preferences of heterotrophic bacteria.</title>
        <authorList>
            <person name="Gralka M."/>
        </authorList>
    </citation>
    <scope>NUCLEOTIDE SEQUENCE</scope>
    <source>
        <strain evidence="1">I2M16</strain>
    </source>
</reference>
<gene>
    <name evidence="1" type="ORF">Q4490_10700</name>
</gene>
<dbReference type="GeneID" id="89456083"/>
<sequence length="102" mass="11877">MKKTFELSHPKIKYPRLVEGAKHDVKKYLKRERNKQLPAGADYWDFDCKFGLTEDTAEPVAVSDINGRISEIEAQQLTSFYVEIIAKPGHRSFVERDEYDQD</sequence>
<organism evidence="1 2">
    <name type="scientific">Neptunomonas phycophila</name>
    <dbReference type="NCBI Taxonomy" id="1572645"/>
    <lineage>
        <taxon>Bacteria</taxon>
        <taxon>Pseudomonadati</taxon>
        <taxon>Pseudomonadota</taxon>
        <taxon>Gammaproteobacteria</taxon>
        <taxon>Oceanospirillales</taxon>
        <taxon>Oceanospirillaceae</taxon>
        <taxon>Neptunomonas</taxon>
    </lineage>
</organism>